<name>A0AAD9NQV2_RIDPI</name>
<dbReference type="Proteomes" id="UP001209878">
    <property type="component" value="Unassembled WGS sequence"/>
</dbReference>
<organism evidence="1 2">
    <name type="scientific">Ridgeia piscesae</name>
    <name type="common">Tubeworm</name>
    <dbReference type="NCBI Taxonomy" id="27915"/>
    <lineage>
        <taxon>Eukaryota</taxon>
        <taxon>Metazoa</taxon>
        <taxon>Spiralia</taxon>
        <taxon>Lophotrochozoa</taxon>
        <taxon>Annelida</taxon>
        <taxon>Polychaeta</taxon>
        <taxon>Sedentaria</taxon>
        <taxon>Canalipalpata</taxon>
        <taxon>Sabellida</taxon>
        <taxon>Siboglinidae</taxon>
        <taxon>Ridgeia</taxon>
    </lineage>
</organism>
<dbReference type="EMBL" id="JAODUO010000600">
    <property type="protein sequence ID" value="KAK2177383.1"/>
    <property type="molecule type" value="Genomic_DNA"/>
</dbReference>
<accession>A0AAD9NQV2</accession>
<protein>
    <submittedName>
        <fullName evidence="1">Uncharacterized protein</fullName>
    </submittedName>
</protein>
<proteinExistence type="predicted"/>
<comment type="caution">
    <text evidence="1">The sequence shown here is derived from an EMBL/GenBank/DDBJ whole genome shotgun (WGS) entry which is preliminary data.</text>
</comment>
<gene>
    <name evidence="1" type="ORF">NP493_599g00034</name>
</gene>
<reference evidence="1" key="1">
    <citation type="journal article" date="2023" name="Mol. Biol. Evol.">
        <title>Third-Generation Sequencing Reveals the Adaptive Role of the Epigenome in Three Deep-Sea Polychaetes.</title>
        <authorList>
            <person name="Perez M."/>
            <person name="Aroh O."/>
            <person name="Sun Y."/>
            <person name="Lan Y."/>
            <person name="Juniper S.K."/>
            <person name="Young C.R."/>
            <person name="Angers B."/>
            <person name="Qian P.Y."/>
        </authorList>
    </citation>
    <scope>NUCLEOTIDE SEQUENCE</scope>
    <source>
        <strain evidence="1">R07B-5</strain>
    </source>
</reference>
<keyword evidence="2" id="KW-1185">Reference proteome</keyword>
<evidence type="ECO:0000313" key="2">
    <source>
        <dbReference type="Proteomes" id="UP001209878"/>
    </source>
</evidence>
<dbReference type="AlphaFoldDB" id="A0AAD9NQV2"/>
<evidence type="ECO:0000313" key="1">
    <source>
        <dbReference type="EMBL" id="KAK2177383.1"/>
    </source>
</evidence>
<sequence>MFRRDTPGVVAAVCNIPTTDAALHLDVVGACAMHFWSDIHVDSAQEHAEARLCRHCHPVAAAVTRVDGRVVRTDDVPRCGSYIVALFTHAVYVILCKRRVGHCDS</sequence>